<name>A0ABD2PQ87_9PLAT</name>
<reference evidence="2 3" key="1">
    <citation type="submission" date="2024-11" db="EMBL/GenBank/DDBJ databases">
        <title>Adaptive evolution of stress response genes in parasites aligns with host niche diversity.</title>
        <authorList>
            <person name="Hahn C."/>
            <person name="Resl P."/>
        </authorList>
    </citation>
    <scope>NUCLEOTIDE SEQUENCE [LARGE SCALE GENOMIC DNA]</scope>
    <source>
        <strain evidence="2">EGGRZ-B1_66</strain>
        <tissue evidence="2">Body</tissue>
    </source>
</reference>
<dbReference type="Gene3D" id="3.80.10.10">
    <property type="entry name" value="Ribonuclease Inhibitor"/>
    <property type="match status" value="1"/>
</dbReference>
<comment type="caution">
    <text evidence="2">The sequence shown here is derived from an EMBL/GenBank/DDBJ whole genome shotgun (WGS) entry which is preliminary data.</text>
</comment>
<keyword evidence="1" id="KW-0472">Membrane</keyword>
<gene>
    <name evidence="2" type="ORF">Ciccas_012271</name>
</gene>
<evidence type="ECO:0000256" key="1">
    <source>
        <dbReference type="SAM" id="Phobius"/>
    </source>
</evidence>
<protein>
    <submittedName>
        <fullName evidence="2">Uncharacterized protein</fullName>
    </submittedName>
</protein>
<dbReference type="InterPro" id="IPR032675">
    <property type="entry name" value="LRR_dom_sf"/>
</dbReference>
<evidence type="ECO:0000313" key="2">
    <source>
        <dbReference type="EMBL" id="KAL3309183.1"/>
    </source>
</evidence>
<dbReference type="AlphaFoldDB" id="A0ABD2PQ87"/>
<dbReference type="Proteomes" id="UP001626550">
    <property type="component" value="Unassembled WGS sequence"/>
</dbReference>
<keyword evidence="3" id="KW-1185">Reference proteome</keyword>
<dbReference type="EMBL" id="JBJKFK010004202">
    <property type="protein sequence ID" value="KAL3309183.1"/>
    <property type="molecule type" value="Genomic_DNA"/>
</dbReference>
<feature type="transmembrane region" description="Helical" evidence="1">
    <location>
        <begin position="473"/>
        <end position="494"/>
    </location>
</feature>
<organism evidence="2 3">
    <name type="scientific">Cichlidogyrus casuarinus</name>
    <dbReference type="NCBI Taxonomy" id="1844966"/>
    <lineage>
        <taxon>Eukaryota</taxon>
        <taxon>Metazoa</taxon>
        <taxon>Spiralia</taxon>
        <taxon>Lophotrochozoa</taxon>
        <taxon>Platyhelminthes</taxon>
        <taxon>Monogenea</taxon>
        <taxon>Monopisthocotylea</taxon>
        <taxon>Dactylogyridea</taxon>
        <taxon>Ancyrocephalidae</taxon>
        <taxon>Cichlidogyrus</taxon>
    </lineage>
</organism>
<proteinExistence type="predicted"/>
<accession>A0ABD2PQ87</accession>
<keyword evidence="1" id="KW-0812">Transmembrane</keyword>
<feature type="non-terminal residue" evidence="2">
    <location>
        <position position="1"/>
    </location>
</feature>
<sequence>HWSKFAIKAAPLPNAVTMLKSLLPSISLILSLLMLVHSNMYDIRTSQCSAAKNRATGFISASCILVCLGDILDKRELLHGVNELAIRVVHHECGPEQSLRNFTELFPRLSRLRVLSPICEFTAPLSLQDVRVQILEIFDNSGLITMGSPFVPVEETNELQSFWLSGECRFNLGKTYRLPNLHNLLVYDEASEEYPVTVQGTYTGTSMEKEVVFVVPNLRYLKLSTSVVTVRNLPHLQYLEIYIAKCRGNGQRDFLSNLPNLRHFGFFTGSCPVPLGRCDSVNARNISKIEITGDPHIMKFCPSMFQLPVNSQTVTQTIAYPGYLSLDEQMDNAYEEVTDIQVETINPTLKLFCDGDSGNYSVLQNMERMNFKSIEVDLVKCASLHLLHFLTFFPVAVRVNAKVGKGNKLTNKNKEQMYLLMRNYEVFKVHILADSDSESLQVIENLTNRLKSDVNARLRPGFFKISFSMCPSLSTNGAFVILSCAIIIFFRDFIV</sequence>
<keyword evidence="1" id="KW-1133">Transmembrane helix</keyword>
<evidence type="ECO:0000313" key="3">
    <source>
        <dbReference type="Proteomes" id="UP001626550"/>
    </source>
</evidence>